<organism evidence="13 14">
    <name type="scientific">Psychrobacter nivimaris</name>
    <dbReference type="NCBI Taxonomy" id="281738"/>
    <lineage>
        <taxon>Bacteria</taxon>
        <taxon>Pseudomonadati</taxon>
        <taxon>Pseudomonadota</taxon>
        <taxon>Gammaproteobacteria</taxon>
        <taxon>Moraxellales</taxon>
        <taxon>Moraxellaceae</taxon>
        <taxon>Psychrobacter</taxon>
    </lineage>
</organism>
<feature type="compositionally biased region" description="Low complexity" evidence="10">
    <location>
        <begin position="190"/>
        <end position="219"/>
    </location>
</feature>
<feature type="compositionally biased region" description="Polar residues" evidence="10">
    <location>
        <begin position="220"/>
        <end position="238"/>
    </location>
</feature>
<evidence type="ECO:0000256" key="6">
    <source>
        <dbReference type="ARBA" id="ARBA00022692"/>
    </source>
</evidence>
<accession>A0A6N7BXD7</accession>
<keyword evidence="13" id="KW-0675">Receptor</keyword>
<dbReference type="EMBL" id="VZIZ01000020">
    <property type="protein sequence ID" value="KAF0568354.1"/>
    <property type="molecule type" value="Genomic_DNA"/>
</dbReference>
<evidence type="ECO:0000313" key="14">
    <source>
        <dbReference type="Proteomes" id="UP000471465"/>
    </source>
</evidence>
<keyword evidence="5" id="KW-0997">Cell inner membrane</keyword>
<keyword evidence="6 11" id="KW-0812">Transmembrane</keyword>
<evidence type="ECO:0000256" key="5">
    <source>
        <dbReference type="ARBA" id="ARBA00022519"/>
    </source>
</evidence>
<protein>
    <submittedName>
        <fullName evidence="13">Putative TonB-dependent receptor</fullName>
    </submittedName>
</protein>
<evidence type="ECO:0000259" key="12">
    <source>
        <dbReference type="PROSITE" id="PS52015"/>
    </source>
</evidence>
<gene>
    <name evidence="13" type="ORF">FQV37_1080</name>
</gene>
<evidence type="ECO:0000256" key="9">
    <source>
        <dbReference type="ARBA" id="ARBA00023136"/>
    </source>
</evidence>
<feature type="transmembrane region" description="Helical" evidence="11">
    <location>
        <begin position="14"/>
        <end position="35"/>
    </location>
</feature>
<dbReference type="PANTHER" id="PTHR33446:SF2">
    <property type="entry name" value="PROTEIN TONB"/>
    <property type="match status" value="1"/>
</dbReference>
<dbReference type="GO" id="GO:0055085">
    <property type="term" value="P:transmembrane transport"/>
    <property type="evidence" value="ECO:0007669"/>
    <property type="project" value="InterPro"/>
</dbReference>
<dbReference type="InterPro" id="IPR051045">
    <property type="entry name" value="TonB-dependent_transducer"/>
</dbReference>
<keyword evidence="3" id="KW-0813">Transport</keyword>
<dbReference type="NCBIfam" id="TIGR01352">
    <property type="entry name" value="tonB_Cterm"/>
    <property type="match status" value="1"/>
</dbReference>
<dbReference type="InterPro" id="IPR037682">
    <property type="entry name" value="TonB_C"/>
</dbReference>
<comment type="subcellular location">
    <subcellularLocation>
        <location evidence="1">Cell inner membrane</location>
        <topology evidence="1">Single-pass membrane protein</topology>
        <orientation evidence="1">Periplasmic side</orientation>
    </subcellularLocation>
</comment>
<feature type="domain" description="TonB C-terminal" evidence="12">
    <location>
        <begin position="229"/>
        <end position="319"/>
    </location>
</feature>
<proteinExistence type="inferred from homology"/>
<keyword evidence="8 11" id="KW-1133">Transmembrane helix</keyword>
<keyword evidence="9 11" id="KW-0472">Membrane</keyword>
<feature type="compositionally biased region" description="Basic and acidic residues" evidence="10">
    <location>
        <begin position="66"/>
        <end position="79"/>
    </location>
</feature>
<comment type="caution">
    <text evidence="13">The sequence shown here is derived from an EMBL/GenBank/DDBJ whole genome shotgun (WGS) entry which is preliminary data.</text>
</comment>
<evidence type="ECO:0000256" key="11">
    <source>
        <dbReference type="SAM" id="Phobius"/>
    </source>
</evidence>
<dbReference type="PROSITE" id="PS52015">
    <property type="entry name" value="TONB_CTD"/>
    <property type="match status" value="1"/>
</dbReference>
<evidence type="ECO:0000256" key="7">
    <source>
        <dbReference type="ARBA" id="ARBA00022927"/>
    </source>
</evidence>
<dbReference type="GO" id="GO:0098797">
    <property type="term" value="C:plasma membrane protein complex"/>
    <property type="evidence" value="ECO:0007669"/>
    <property type="project" value="TreeGrafter"/>
</dbReference>
<dbReference type="InterPro" id="IPR006260">
    <property type="entry name" value="TonB/TolA_C"/>
</dbReference>
<evidence type="ECO:0000256" key="2">
    <source>
        <dbReference type="ARBA" id="ARBA00006555"/>
    </source>
</evidence>
<dbReference type="AlphaFoldDB" id="A0A6N7BXD7"/>
<dbReference type="Gene3D" id="3.30.1150.10">
    <property type="match status" value="1"/>
</dbReference>
<feature type="region of interest" description="Disordered" evidence="10">
    <location>
        <begin position="63"/>
        <end position="249"/>
    </location>
</feature>
<keyword evidence="7" id="KW-0653">Protein transport</keyword>
<name>A0A6N7BXD7_9GAMM</name>
<dbReference type="Pfam" id="PF03544">
    <property type="entry name" value="TonB_C"/>
    <property type="match status" value="1"/>
</dbReference>
<sequence length="319" mass="33892">MSSTDLDAPPLKSLLLAIVAVLGLHVLAAIALVAIKTPELKPEPKKEMSPLEIKFVSLPAKTVSTEVEKQTVTAKKEVQPEVQVQPAPQPEPKPKEPVKQPTETPVKPKEPVVKNVEPKVTPVIASEKPRPDTSQKVASKEPLPKPKVDNSAAEAQRQAAAQAESERQAKKSEQEAQARAEQEAKRVADAKAAVQAKAAAEAAAAQARAEAEAAAALAQSNEPVSFTASSANWASAPNFSFPERAARRARSGDTLNVVLVLRVNKQGGIDNVRVAQSSGNPLLDKEARRQVRSGKFKPFTKNGVPVVGDVTLPISYAVP</sequence>
<evidence type="ECO:0000256" key="1">
    <source>
        <dbReference type="ARBA" id="ARBA00004383"/>
    </source>
</evidence>
<reference evidence="13 14" key="1">
    <citation type="submission" date="2019-09" db="EMBL/GenBank/DDBJ databases">
        <title>Draft genome sequence of Psychrobacter nivimaris LAMA 639, in search for biotechnological relevant genes.</title>
        <authorList>
            <person name="Lima A.O.S."/>
            <person name="Staloch B.E.K."/>
            <person name="Freitas R.C."/>
            <person name="Niero H."/>
            <person name="Silva M.A.C."/>
        </authorList>
    </citation>
    <scope>NUCLEOTIDE SEQUENCE [LARGE SCALE GENOMIC DNA]</scope>
    <source>
        <strain evidence="13 14">LAMA 639</strain>
    </source>
</reference>
<feature type="compositionally biased region" description="Basic and acidic residues" evidence="10">
    <location>
        <begin position="164"/>
        <end position="189"/>
    </location>
</feature>
<dbReference type="SUPFAM" id="SSF74653">
    <property type="entry name" value="TolA/TonB C-terminal domain"/>
    <property type="match status" value="1"/>
</dbReference>
<evidence type="ECO:0000256" key="10">
    <source>
        <dbReference type="SAM" id="MobiDB-lite"/>
    </source>
</evidence>
<comment type="similarity">
    <text evidence="2">Belongs to the TonB family.</text>
</comment>
<feature type="compositionally biased region" description="Low complexity" evidence="10">
    <location>
        <begin position="113"/>
        <end position="123"/>
    </location>
</feature>
<feature type="compositionally biased region" description="Low complexity" evidence="10">
    <location>
        <begin position="151"/>
        <end position="163"/>
    </location>
</feature>
<dbReference type="GO" id="GO:0031992">
    <property type="term" value="F:energy transducer activity"/>
    <property type="evidence" value="ECO:0007669"/>
    <property type="project" value="TreeGrafter"/>
</dbReference>
<dbReference type="PANTHER" id="PTHR33446">
    <property type="entry name" value="PROTEIN TONB-RELATED"/>
    <property type="match status" value="1"/>
</dbReference>
<keyword evidence="4" id="KW-1003">Cell membrane</keyword>
<keyword evidence="14" id="KW-1185">Reference proteome</keyword>
<evidence type="ECO:0000256" key="3">
    <source>
        <dbReference type="ARBA" id="ARBA00022448"/>
    </source>
</evidence>
<evidence type="ECO:0000256" key="8">
    <source>
        <dbReference type="ARBA" id="ARBA00022989"/>
    </source>
</evidence>
<feature type="compositionally biased region" description="Basic and acidic residues" evidence="10">
    <location>
        <begin position="127"/>
        <end position="148"/>
    </location>
</feature>
<dbReference type="GO" id="GO:0015031">
    <property type="term" value="P:protein transport"/>
    <property type="evidence" value="ECO:0007669"/>
    <property type="project" value="UniProtKB-KW"/>
</dbReference>
<dbReference type="RefSeq" id="WP_160022493.1">
    <property type="nucleotide sequence ID" value="NZ_VZIZ01000020.1"/>
</dbReference>
<dbReference type="Proteomes" id="UP000471465">
    <property type="component" value="Unassembled WGS sequence"/>
</dbReference>
<evidence type="ECO:0000313" key="13">
    <source>
        <dbReference type="EMBL" id="KAF0568354.1"/>
    </source>
</evidence>
<evidence type="ECO:0000256" key="4">
    <source>
        <dbReference type="ARBA" id="ARBA00022475"/>
    </source>
</evidence>